<comment type="similarity">
    <text evidence="1">Belongs to the spermidine/spermine synthase family.</text>
</comment>
<dbReference type="STRING" id="54.SAMN02745121_03960"/>
<feature type="compositionally biased region" description="Low complexity" evidence="5">
    <location>
        <begin position="43"/>
        <end position="58"/>
    </location>
</feature>
<keyword evidence="3 4" id="KW-0620">Polyamine biosynthesis</keyword>
<feature type="active site" description="Proton acceptor" evidence="4">
    <location>
        <position position="211"/>
    </location>
</feature>
<keyword evidence="6" id="KW-0732">Signal</keyword>
<evidence type="ECO:0000313" key="9">
    <source>
        <dbReference type="Proteomes" id="UP000199400"/>
    </source>
</evidence>
<dbReference type="Gene3D" id="3.40.50.150">
    <property type="entry name" value="Vaccinia Virus protein VP39"/>
    <property type="match status" value="1"/>
</dbReference>
<evidence type="ECO:0000259" key="7">
    <source>
        <dbReference type="PROSITE" id="PS51006"/>
    </source>
</evidence>
<dbReference type="PANTHER" id="PTHR43317">
    <property type="entry name" value="THERMOSPERMINE SYNTHASE ACAULIS5"/>
    <property type="match status" value="1"/>
</dbReference>
<name>A0A1I1ZX61_9BACT</name>
<dbReference type="OrthoDB" id="5504944at2"/>
<dbReference type="Proteomes" id="UP000199400">
    <property type="component" value="Unassembled WGS sequence"/>
</dbReference>
<evidence type="ECO:0000256" key="3">
    <source>
        <dbReference type="ARBA" id="ARBA00023115"/>
    </source>
</evidence>
<evidence type="ECO:0000256" key="4">
    <source>
        <dbReference type="PROSITE-ProRule" id="PRU00354"/>
    </source>
</evidence>
<feature type="chain" id="PRO_5011675712" evidence="6">
    <location>
        <begin position="37"/>
        <end position="333"/>
    </location>
</feature>
<reference evidence="9" key="1">
    <citation type="submission" date="2016-10" db="EMBL/GenBank/DDBJ databases">
        <authorList>
            <person name="Varghese N."/>
            <person name="Submissions S."/>
        </authorList>
    </citation>
    <scope>NUCLEOTIDE SEQUENCE [LARGE SCALE GENOMIC DNA]</scope>
    <source>
        <strain evidence="9">ATCC 25963</strain>
    </source>
</reference>
<dbReference type="RefSeq" id="WP_096332974.1">
    <property type="nucleotide sequence ID" value="NZ_FOMX01000012.1"/>
</dbReference>
<dbReference type="CDD" id="cd02440">
    <property type="entry name" value="AdoMet_MTases"/>
    <property type="match status" value="1"/>
</dbReference>
<dbReference type="SUPFAM" id="SSF53335">
    <property type="entry name" value="S-adenosyl-L-methionine-dependent methyltransferases"/>
    <property type="match status" value="1"/>
</dbReference>
<sequence>MRASVAASPSPRLARRPGSALARILALLLLSSGTGACNRPAADEPAPAAAPVAAADQPLPAPAPPARVRGRKVLAEVTSPYSKIRVQQSGTRRTLGFIRKRGDEYVQTIVDLADPDVPAHPYIEAMAAPFMLVDDPRRLLVVGLGGGTLVRYLHARVPAAHIDAVEIDPEVVRLAAEWFGVVPGPRLQIVTDDAVRFIAGEGESYDVIWLDAFLDPGAPGTDNAGVPEELRGLGFLRRVEARLKPGGVAAFNIHHLTGYDAHVNAIAEVFPHVQVVRRSGTNEWIVLASTADAAPTPEALRSRAAALDALGTWKISFTELAEATSAWERRPSL</sequence>
<feature type="region of interest" description="Disordered" evidence="5">
    <location>
        <begin position="39"/>
        <end position="66"/>
    </location>
</feature>
<dbReference type="AlphaFoldDB" id="A0A1I1ZX61"/>
<gene>
    <name evidence="8" type="ORF">SAMN02745121_03960</name>
</gene>
<evidence type="ECO:0000256" key="2">
    <source>
        <dbReference type="ARBA" id="ARBA00022679"/>
    </source>
</evidence>
<dbReference type="Pfam" id="PF01564">
    <property type="entry name" value="Spermine_synth"/>
    <property type="match status" value="1"/>
</dbReference>
<protein>
    <submittedName>
        <fullName evidence="8">Spermidine synthase</fullName>
    </submittedName>
</protein>
<accession>A0A1I1ZX61</accession>
<evidence type="ECO:0000256" key="5">
    <source>
        <dbReference type="SAM" id="MobiDB-lite"/>
    </source>
</evidence>
<keyword evidence="9" id="KW-1185">Reference proteome</keyword>
<feature type="domain" description="PABS" evidence="7">
    <location>
        <begin position="58"/>
        <end position="308"/>
    </location>
</feature>
<dbReference type="GO" id="GO:0006596">
    <property type="term" value="P:polyamine biosynthetic process"/>
    <property type="evidence" value="ECO:0007669"/>
    <property type="project" value="UniProtKB-UniRule"/>
</dbReference>
<dbReference type="InterPro" id="IPR029063">
    <property type="entry name" value="SAM-dependent_MTases_sf"/>
</dbReference>
<feature type="signal peptide" evidence="6">
    <location>
        <begin position="1"/>
        <end position="36"/>
    </location>
</feature>
<organism evidence="8 9">
    <name type="scientific">Nannocystis exedens</name>
    <dbReference type="NCBI Taxonomy" id="54"/>
    <lineage>
        <taxon>Bacteria</taxon>
        <taxon>Pseudomonadati</taxon>
        <taxon>Myxococcota</taxon>
        <taxon>Polyangia</taxon>
        <taxon>Nannocystales</taxon>
        <taxon>Nannocystaceae</taxon>
        <taxon>Nannocystis</taxon>
    </lineage>
</organism>
<proteinExistence type="inferred from homology"/>
<evidence type="ECO:0000256" key="1">
    <source>
        <dbReference type="ARBA" id="ARBA00007867"/>
    </source>
</evidence>
<dbReference type="PROSITE" id="PS51006">
    <property type="entry name" value="PABS_2"/>
    <property type="match status" value="1"/>
</dbReference>
<keyword evidence="2 4" id="KW-0808">Transferase</keyword>
<dbReference type="EMBL" id="FOMX01000012">
    <property type="protein sequence ID" value="SFE35110.1"/>
    <property type="molecule type" value="Genomic_DNA"/>
</dbReference>
<evidence type="ECO:0000256" key="6">
    <source>
        <dbReference type="SAM" id="SignalP"/>
    </source>
</evidence>
<dbReference type="NCBIfam" id="NF037959">
    <property type="entry name" value="MFS_SpdSyn"/>
    <property type="match status" value="1"/>
</dbReference>
<dbReference type="GO" id="GO:0016740">
    <property type="term" value="F:transferase activity"/>
    <property type="evidence" value="ECO:0007669"/>
    <property type="project" value="UniProtKB-UniRule"/>
</dbReference>
<evidence type="ECO:0000313" key="8">
    <source>
        <dbReference type="EMBL" id="SFE35110.1"/>
    </source>
</evidence>
<dbReference type="PANTHER" id="PTHR43317:SF1">
    <property type="entry name" value="THERMOSPERMINE SYNTHASE ACAULIS5"/>
    <property type="match status" value="1"/>
</dbReference>
<dbReference type="InterPro" id="IPR030374">
    <property type="entry name" value="PABS"/>
</dbReference>